<feature type="active site" description="Acyl-ester intermediate" evidence="2">
    <location>
        <position position="245"/>
    </location>
</feature>
<evidence type="ECO:0000256" key="3">
    <source>
        <dbReference type="SAM" id="Phobius"/>
    </source>
</evidence>
<dbReference type="Pfam" id="PF01425">
    <property type="entry name" value="Amidase"/>
    <property type="match status" value="1"/>
</dbReference>
<comment type="similarity">
    <text evidence="1">Belongs to the amidase family.</text>
</comment>
<dbReference type="PROSITE" id="PS00571">
    <property type="entry name" value="AMIDASES"/>
    <property type="match status" value="1"/>
</dbReference>
<dbReference type="KEGG" id="clec:106671987"/>
<accession>A0A8I6SD64</accession>
<evidence type="ECO:0000256" key="2">
    <source>
        <dbReference type="PIRSR" id="PIRSR001221-1"/>
    </source>
</evidence>
<dbReference type="InterPro" id="IPR052739">
    <property type="entry name" value="FAAH2"/>
</dbReference>
<evidence type="ECO:0000259" key="4">
    <source>
        <dbReference type="Pfam" id="PF01425"/>
    </source>
</evidence>
<dbReference type="OMA" id="NITWEWI"/>
<dbReference type="Gene3D" id="3.90.1300.10">
    <property type="entry name" value="Amidase signature (AS) domain"/>
    <property type="match status" value="1"/>
</dbReference>
<evidence type="ECO:0000313" key="6">
    <source>
        <dbReference type="Proteomes" id="UP000494040"/>
    </source>
</evidence>
<dbReference type="GO" id="GO:0012505">
    <property type="term" value="C:endomembrane system"/>
    <property type="evidence" value="ECO:0007669"/>
    <property type="project" value="TreeGrafter"/>
</dbReference>
<dbReference type="RefSeq" id="XP_014258511.1">
    <property type="nucleotide sequence ID" value="XM_014403025.2"/>
</dbReference>
<dbReference type="SUPFAM" id="SSF75304">
    <property type="entry name" value="Amidase signature (AS) enzymes"/>
    <property type="match status" value="1"/>
</dbReference>
<dbReference type="PIRSF" id="PIRSF001221">
    <property type="entry name" value="Amidase_fungi"/>
    <property type="match status" value="1"/>
</dbReference>
<dbReference type="PANTHER" id="PTHR43372:SF2">
    <property type="entry name" value="IP13792P"/>
    <property type="match status" value="1"/>
</dbReference>
<feature type="transmembrane region" description="Helical" evidence="3">
    <location>
        <begin position="30"/>
        <end position="51"/>
    </location>
</feature>
<evidence type="ECO:0000313" key="5">
    <source>
        <dbReference type="EnsemblMetazoa" id="XP_014258511.1"/>
    </source>
</evidence>
<dbReference type="InterPro" id="IPR020556">
    <property type="entry name" value="Amidase_CS"/>
</dbReference>
<dbReference type="AlphaFoldDB" id="A0A8I6SD64"/>
<keyword evidence="6" id="KW-1185">Reference proteome</keyword>
<reference evidence="5" key="1">
    <citation type="submission" date="2022-01" db="UniProtKB">
        <authorList>
            <consortium name="EnsemblMetazoa"/>
        </authorList>
    </citation>
    <scope>IDENTIFICATION</scope>
</reference>
<dbReference type="EnsemblMetazoa" id="XM_014403025.2">
    <property type="protein sequence ID" value="XP_014258511.1"/>
    <property type="gene ID" value="LOC106671987"/>
</dbReference>
<keyword evidence="3" id="KW-1133">Transmembrane helix</keyword>
<sequence>MAEGPTTETKVMWEPKASVFKTVGVLMNNIIKYFLLALRMVTCVVFFYAPFRKKKLLPPIKSHLLKMSATQLVQKLKSKEVKSVEIVKAFINRIEDVNPIINSVVEDRFKEAIKEAEDVDAIIRDSKDLDRLFEEKPLFGVPLSVKETVAVKGMSNNSARSRVSSNIAEKDADVVHRLKNAGAIPLVVTNTPELCFYFETYNSRTGRTVNPYDTRRTPGGSSGGEAAIISSAGSVIGIGSDIAGSIRIPASFCGIFGHKPTPGYISNDGHIPTSDDPDWNKYFTLGPLTRYAEDLPLMMKIMTNRQRFEKLKFDEKVDLSKIKVYYMYGEGPKSLLQDAPIFSVKKAVKEAVDGLVKHLKCHSEKVQLECLRNSLLLSTLIMRMKGIENVQQRDENPDNWGIVDVVKVIFKKLTLQTSASISLVLWGPLKYFINRFPQPYREKAENKQRYCRQALQKLLGDDGVLIYPTFPWEAPFTDTMGYQVTNVSYCTLFTTTGLPVSQVPITLNNDGLPIGVQVVAGPHQDRLCIAVAKALEKIKGGWVPPPEIG</sequence>
<protein>
    <recommendedName>
        <fullName evidence="4">Amidase domain-containing protein</fullName>
    </recommendedName>
</protein>
<keyword evidence="3" id="KW-0472">Membrane</keyword>
<dbReference type="Proteomes" id="UP000494040">
    <property type="component" value="Unassembled WGS sequence"/>
</dbReference>
<dbReference type="PANTHER" id="PTHR43372">
    <property type="entry name" value="FATTY-ACID AMIDE HYDROLASE"/>
    <property type="match status" value="1"/>
</dbReference>
<feature type="domain" description="Amidase" evidence="4">
    <location>
        <begin position="85"/>
        <end position="528"/>
    </location>
</feature>
<organism evidence="5 6">
    <name type="scientific">Cimex lectularius</name>
    <name type="common">Bed bug</name>
    <name type="synonym">Acanthia lectularia</name>
    <dbReference type="NCBI Taxonomy" id="79782"/>
    <lineage>
        <taxon>Eukaryota</taxon>
        <taxon>Metazoa</taxon>
        <taxon>Ecdysozoa</taxon>
        <taxon>Arthropoda</taxon>
        <taxon>Hexapoda</taxon>
        <taxon>Insecta</taxon>
        <taxon>Pterygota</taxon>
        <taxon>Neoptera</taxon>
        <taxon>Paraneoptera</taxon>
        <taxon>Hemiptera</taxon>
        <taxon>Heteroptera</taxon>
        <taxon>Panheteroptera</taxon>
        <taxon>Cimicomorpha</taxon>
        <taxon>Cimicidae</taxon>
        <taxon>Cimex</taxon>
    </lineage>
</organism>
<dbReference type="OrthoDB" id="6428749at2759"/>
<dbReference type="GeneID" id="106671987"/>
<keyword evidence="3" id="KW-0812">Transmembrane</keyword>
<dbReference type="InterPro" id="IPR023631">
    <property type="entry name" value="Amidase_dom"/>
</dbReference>
<evidence type="ECO:0000256" key="1">
    <source>
        <dbReference type="ARBA" id="ARBA00009199"/>
    </source>
</evidence>
<dbReference type="InterPro" id="IPR036928">
    <property type="entry name" value="AS_sf"/>
</dbReference>
<feature type="active site" description="Charge relay system" evidence="2">
    <location>
        <position position="221"/>
    </location>
</feature>
<proteinExistence type="inferred from homology"/>
<feature type="active site" description="Charge relay system" evidence="2">
    <location>
        <position position="146"/>
    </location>
</feature>
<name>A0A8I6SD64_CIMLE</name>